<gene>
    <name evidence="2" type="ORF">NTEN_LOCUS22029</name>
</gene>
<dbReference type="AlphaFoldDB" id="A0A6H5HKP4"/>
<protein>
    <submittedName>
        <fullName evidence="2">Uncharacterized protein</fullName>
    </submittedName>
</protein>
<sequence length="110" mass="12373">MDLFPILYAFQFLHIGMRNTVTLLCVFELNSKQTGLVRSRNPLTSEITKFMNKIGLISDGSDAIAYEMSRSGEIASETRSFQLTVGGAGKRKMVEREKKPGKKKQRTAEQ</sequence>
<proteinExistence type="predicted"/>
<name>A0A6H5HKP4_9HEMI</name>
<dbReference type="EMBL" id="CADCXU010032273">
    <property type="protein sequence ID" value="CAB0018120.1"/>
    <property type="molecule type" value="Genomic_DNA"/>
</dbReference>
<feature type="compositionally biased region" description="Basic residues" evidence="1">
    <location>
        <begin position="99"/>
        <end position="110"/>
    </location>
</feature>
<accession>A0A6H5HKP4</accession>
<evidence type="ECO:0000313" key="3">
    <source>
        <dbReference type="Proteomes" id="UP000479000"/>
    </source>
</evidence>
<reference evidence="2 3" key="1">
    <citation type="submission" date="2020-02" db="EMBL/GenBank/DDBJ databases">
        <authorList>
            <person name="Ferguson B K."/>
        </authorList>
    </citation>
    <scope>NUCLEOTIDE SEQUENCE [LARGE SCALE GENOMIC DNA]</scope>
</reference>
<organism evidence="2 3">
    <name type="scientific">Nesidiocoris tenuis</name>
    <dbReference type="NCBI Taxonomy" id="355587"/>
    <lineage>
        <taxon>Eukaryota</taxon>
        <taxon>Metazoa</taxon>
        <taxon>Ecdysozoa</taxon>
        <taxon>Arthropoda</taxon>
        <taxon>Hexapoda</taxon>
        <taxon>Insecta</taxon>
        <taxon>Pterygota</taxon>
        <taxon>Neoptera</taxon>
        <taxon>Paraneoptera</taxon>
        <taxon>Hemiptera</taxon>
        <taxon>Heteroptera</taxon>
        <taxon>Panheteroptera</taxon>
        <taxon>Cimicomorpha</taxon>
        <taxon>Miridae</taxon>
        <taxon>Dicyphina</taxon>
        <taxon>Nesidiocoris</taxon>
    </lineage>
</organism>
<dbReference type="Proteomes" id="UP000479000">
    <property type="component" value="Unassembled WGS sequence"/>
</dbReference>
<evidence type="ECO:0000256" key="1">
    <source>
        <dbReference type="SAM" id="MobiDB-lite"/>
    </source>
</evidence>
<evidence type="ECO:0000313" key="2">
    <source>
        <dbReference type="EMBL" id="CAB0018120.1"/>
    </source>
</evidence>
<keyword evidence="3" id="KW-1185">Reference proteome</keyword>
<feature type="region of interest" description="Disordered" evidence="1">
    <location>
        <begin position="87"/>
        <end position="110"/>
    </location>
</feature>